<sequence>MPLNLDTDPHLNELKKLRHKLHAAAEVSGKEQQTADIITDFISATNPDELQTTIGGCGVLATYDSKKAGPHVLIRCELDGLPISDDIEADYRSETDGVGHKCGHDGHMTIVAGVAKLLEKHRPQAGKVTLLFQPAEETGKGAARVMQDSRFKNLAPDYCFALHNLPGVKKHQVVVKNDTFAAASVGLIVRFKGATAHAAHPEEGNSPALAVAQTIQSFSAAPQFHVPLEESAKVTVIHAAVGERAFGTSPGRGTVMATLRTYDDELLAKLKDHCIQIAKGYADTFDLEIDVEWVEEFPATVNNEEAGEIIKTASEKSGLEMHQKKEPFSWSEDFGHFTKEYKGAMFGLGAGKDHPALHAQKYDFPDEILATGISMFMQIINETIDRS</sequence>
<dbReference type="GO" id="GO:0016787">
    <property type="term" value="F:hydrolase activity"/>
    <property type="evidence" value="ECO:0007669"/>
    <property type="project" value="InterPro"/>
</dbReference>
<reference evidence="3 4" key="1">
    <citation type="submission" date="2017-08" db="EMBL/GenBank/DDBJ databases">
        <title>Aliifodinibius alkalisoli sp. nov., isolated from saline alkaline soil.</title>
        <authorList>
            <person name="Liu D."/>
            <person name="Zhang G."/>
        </authorList>
    </citation>
    <scope>NUCLEOTIDE SEQUENCE [LARGE SCALE GENOMIC DNA]</scope>
    <source>
        <strain evidence="3 4">WN023</strain>
    </source>
</reference>
<dbReference type="InterPro" id="IPR002933">
    <property type="entry name" value="Peptidase_M20"/>
</dbReference>
<dbReference type="PIRSF" id="PIRSF005962">
    <property type="entry name" value="Pept_M20D_amidohydro"/>
    <property type="match status" value="1"/>
</dbReference>
<dbReference type="Proteomes" id="UP000218831">
    <property type="component" value="Unassembled WGS sequence"/>
</dbReference>
<evidence type="ECO:0000256" key="1">
    <source>
        <dbReference type="ARBA" id="ARBA00022801"/>
    </source>
</evidence>
<dbReference type="RefSeq" id="WP_095606735.1">
    <property type="nucleotide sequence ID" value="NZ_NSKE01000007.1"/>
</dbReference>
<feature type="binding site" evidence="2">
    <location>
        <position position="358"/>
    </location>
    <ligand>
        <name>Mn(2+)</name>
        <dbReference type="ChEBI" id="CHEBI:29035"/>
        <label>2</label>
    </ligand>
</feature>
<dbReference type="SUPFAM" id="SSF55031">
    <property type="entry name" value="Bacterial exopeptidase dimerisation domain"/>
    <property type="match status" value="1"/>
</dbReference>
<dbReference type="OrthoDB" id="9776731at2"/>
<dbReference type="PANTHER" id="PTHR11014">
    <property type="entry name" value="PEPTIDASE M20 FAMILY MEMBER"/>
    <property type="match status" value="1"/>
</dbReference>
<keyword evidence="4" id="KW-1185">Reference proteome</keyword>
<evidence type="ECO:0000313" key="3">
    <source>
        <dbReference type="EMBL" id="PAU93544.1"/>
    </source>
</evidence>
<dbReference type="Gene3D" id="3.40.630.10">
    <property type="entry name" value="Zn peptidases"/>
    <property type="match status" value="1"/>
</dbReference>
<comment type="cofactor">
    <cofactor evidence="2">
        <name>Mn(2+)</name>
        <dbReference type="ChEBI" id="CHEBI:29035"/>
    </cofactor>
    <text evidence="2">The Mn(2+) ion enhances activity.</text>
</comment>
<dbReference type="SUPFAM" id="SSF53187">
    <property type="entry name" value="Zn-dependent exopeptidases"/>
    <property type="match status" value="1"/>
</dbReference>
<keyword evidence="2" id="KW-0479">Metal-binding</keyword>
<protein>
    <submittedName>
        <fullName evidence="3">Peptidase M20</fullName>
    </submittedName>
</protein>
<proteinExistence type="predicted"/>
<accession>A0A2A2G959</accession>
<feature type="binding site" evidence="2">
    <location>
        <position position="104"/>
    </location>
    <ligand>
        <name>Mn(2+)</name>
        <dbReference type="ChEBI" id="CHEBI:29035"/>
        <label>2</label>
    </ligand>
</feature>
<dbReference type="InterPro" id="IPR036264">
    <property type="entry name" value="Bact_exopeptidase_dim_dom"/>
</dbReference>
<dbReference type="Pfam" id="PF01546">
    <property type="entry name" value="Peptidase_M20"/>
    <property type="match status" value="1"/>
</dbReference>
<name>A0A2A2G959_9BACT</name>
<dbReference type="AlphaFoldDB" id="A0A2A2G959"/>
<dbReference type="Gene3D" id="3.30.70.360">
    <property type="match status" value="1"/>
</dbReference>
<dbReference type="NCBIfam" id="TIGR01891">
    <property type="entry name" value="amidohydrolases"/>
    <property type="match status" value="1"/>
</dbReference>
<dbReference type="PANTHER" id="PTHR11014:SF169">
    <property type="entry name" value="CLAN MH, FAMILY M20, PEPTIDASE T-LIKE METALLOPEPTIDASE"/>
    <property type="match status" value="1"/>
</dbReference>
<feature type="binding site" evidence="2">
    <location>
        <position position="137"/>
    </location>
    <ligand>
        <name>Mn(2+)</name>
        <dbReference type="ChEBI" id="CHEBI:29035"/>
        <label>2</label>
    </ligand>
</feature>
<dbReference type="InterPro" id="IPR017439">
    <property type="entry name" value="Amidohydrolase"/>
</dbReference>
<dbReference type="EMBL" id="NSKE01000007">
    <property type="protein sequence ID" value="PAU93544.1"/>
    <property type="molecule type" value="Genomic_DNA"/>
</dbReference>
<keyword evidence="1" id="KW-0378">Hydrolase</keyword>
<comment type="caution">
    <text evidence="3">The sequence shown here is derived from an EMBL/GenBank/DDBJ whole genome shotgun (WGS) entry which is preliminary data.</text>
</comment>
<gene>
    <name evidence="3" type="ORF">CK503_10315</name>
</gene>
<feature type="binding site" evidence="2">
    <location>
        <position position="163"/>
    </location>
    <ligand>
        <name>Mn(2+)</name>
        <dbReference type="ChEBI" id="CHEBI:29035"/>
        <label>2</label>
    </ligand>
</feature>
<feature type="binding site" evidence="2">
    <location>
        <position position="102"/>
    </location>
    <ligand>
        <name>Mn(2+)</name>
        <dbReference type="ChEBI" id="CHEBI:29035"/>
        <label>2</label>
    </ligand>
</feature>
<organism evidence="3 4">
    <name type="scientific">Fodinibius salipaludis</name>
    <dbReference type="NCBI Taxonomy" id="2032627"/>
    <lineage>
        <taxon>Bacteria</taxon>
        <taxon>Pseudomonadati</taxon>
        <taxon>Balneolota</taxon>
        <taxon>Balneolia</taxon>
        <taxon>Balneolales</taxon>
        <taxon>Balneolaceae</taxon>
        <taxon>Fodinibius</taxon>
    </lineage>
</organism>
<keyword evidence="2" id="KW-0464">Manganese</keyword>
<evidence type="ECO:0000313" key="4">
    <source>
        <dbReference type="Proteomes" id="UP000218831"/>
    </source>
</evidence>
<evidence type="ECO:0000256" key="2">
    <source>
        <dbReference type="PIRSR" id="PIRSR005962-1"/>
    </source>
</evidence>
<dbReference type="GO" id="GO:0046872">
    <property type="term" value="F:metal ion binding"/>
    <property type="evidence" value="ECO:0007669"/>
    <property type="project" value="UniProtKB-KW"/>
</dbReference>